<proteinExistence type="inferred from homology"/>
<evidence type="ECO:0000259" key="14">
    <source>
        <dbReference type="PROSITE" id="PS50011"/>
    </source>
</evidence>
<dbReference type="GO" id="GO:0005524">
    <property type="term" value="F:ATP binding"/>
    <property type="evidence" value="ECO:0007669"/>
    <property type="project" value="UniProtKB-UniRule"/>
</dbReference>
<dbReference type="EMBL" id="JACEFO010001352">
    <property type="protein sequence ID" value="KAF8738585.1"/>
    <property type="molecule type" value="Genomic_DNA"/>
</dbReference>
<dbReference type="Proteomes" id="UP000636709">
    <property type="component" value="Unassembled WGS sequence"/>
</dbReference>
<keyword evidence="4" id="KW-0812">Transmembrane</keyword>
<accession>A0A835KKL3</accession>
<evidence type="ECO:0000313" key="16">
    <source>
        <dbReference type="Proteomes" id="UP000636709"/>
    </source>
</evidence>
<evidence type="ECO:0000256" key="5">
    <source>
        <dbReference type="ARBA" id="ARBA00022729"/>
    </source>
</evidence>
<dbReference type="Pfam" id="PF00069">
    <property type="entry name" value="Pkinase"/>
    <property type="match status" value="1"/>
</dbReference>
<evidence type="ECO:0000256" key="2">
    <source>
        <dbReference type="ARBA" id="ARBA00022527"/>
    </source>
</evidence>
<sequence length="296" mass="33085">MIGSGGFATIHKGVLQDGLVVAIKKFRNPYVLSEEKINELHFISKFEHKNIVKLIGYDAKFGAQEDKETSVFFVEEYMPNGSLEKTVDGSQLDWSSCFLVIQGVALGLRYLHKRNVVHLDVKPSNILLDADMNAKITDFGMARVLNQSVDISTIAGTLGYMPPEYVTDGILSNKHDVYGFGVTLLDVISGMSRSKGASGQASIAWGWEARQAGRMAELLDLSVLDEQQLKEIERCLQVGLLCIQFDPADRPDMLEVIQMLRGERDLRTLVRPGYTTKEQPNSSWFLPQWGCLRVKL</sequence>
<dbReference type="GO" id="GO:0016020">
    <property type="term" value="C:membrane"/>
    <property type="evidence" value="ECO:0007669"/>
    <property type="project" value="UniProtKB-SubCell"/>
</dbReference>
<comment type="caution">
    <text evidence="15">The sequence shown here is derived from an EMBL/GenBank/DDBJ whole genome shotgun (WGS) entry which is preliminary data.</text>
</comment>
<dbReference type="PROSITE" id="PS50011">
    <property type="entry name" value="PROTEIN_KINASE_DOM"/>
    <property type="match status" value="1"/>
</dbReference>
<evidence type="ECO:0000256" key="8">
    <source>
        <dbReference type="ARBA" id="ARBA00022840"/>
    </source>
</evidence>
<evidence type="ECO:0000256" key="13">
    <source>
        <dbReference type="RuleBase" id="RU000304"/>
    </source>
</evidence>
<keyword evidence="9" id="KW-1133">Transmembrane helix</keyword>
<keyword evidence="8 12" id="KW-0067">ATP-binding</keyword>
<reference evidence="15" key="1">
    <citation type="submission" date="2020-07" db="EMBL/GenBank/DDBJ databases">
        <title>Genome sequence and genetic diversity analysis of an under-domesticated orphan crop, white fonio (Digitaria exilis).</title>
        <authorList>
            <person name="Bennetzen J.L."/>
            <person name="Chen S."/>
            <person name="Ma X."/>
            <person name="Wang X."/>
            <person name="Yssel A.E.J."/>
            <person name="Chaluvadi S.R."/>
            <person name="Johnson M."/>
            <person name="Gangashetty P."/>
            <person name="Hamidou F."/>
            <person name="Sanogo M.D."/>
            <person name="Zwaenepoel A."/>
            <person name="Wallace J."/>
            <person name="Van De Peer Y."/>
            <person name="Van Deynze A."/>
        </authorList>
    </citation>
    <scope>NUCLEOTIDE SEQUENCE</scope>
    <source>
        <tissue evidence="15">Leaves</tissue>
    </source>
</reference>
<evidence type="ECO:0000256" key="7">
    <source>
        <dbReference type="ARBA" id="ARBA00022777"/>
    </source>
</evidence>
<dbReference type="PROSITE" id="PS00108">
    <property type="entry name" value="PROTEIN_KINASE_ST"/>
    <property type="match status" value="1"/>
</dbReference>
<name>A0A835KKL3_9POAL</name>
<evidence type="ECO:0000313" key="15">
    <source>
        <dbReference type="EMBL" id="KAF8738585.1"/>
    </source>
</evidence>
<dbReference type="FunFam" id="1.10.510.10:FF:000590">
    <property type="entry name" value="PR5-like receptor kinase"/>
    <property type="match status" value="1"/>
</dbReference>
<evidence type="ECO:0000256" key="4">
    <source>
        <dbReference type="ARBA" id="ARBA00022692"/>
    </source>
</evidence>
<dbReference type="PANTHER" id="PTHR27006:SF601">
    <property type="entry name" value="PROTEIN KINASE DOMAIN-CONTAINING PROTEIN"/>
    <property type="match status" value="1"/>
</dbReference>
<dbReference type="Gene3D" id="1.10.510.10">
    <property type="entry name" value="Transferase(Phosphotransferase) domain 1"/>
    <property type="match status" value="1"/>
</dbReference>
<keyword evidence="6 12" id="KW-0547">Nucleotide-binding</keyword>
<dbReference type="InterPro" id="IPR008271">
    <property type="entry name" value="Ser/Thr_kinase_AS"/>
</dbReference>
<comment type="similarity">
    <text evidence="13">Belongs to the protein kinase superfamily.</text>
</comment>
<keyword evidence="7" id="KW-0418">Kinase</keyword>
<evidence type="ECO:0000256" key="1">
    <source>
        <dbReference type="ARBA" id="ARBA00004479"/>
    </source>
</evidence>
<keyword evidence="10" id="KW-0472">Membrane</keyword>
<dbReference type="GO" id="GO:0004674">
    <property type="term" value="F:protein serine/threonine kinase activity"/>
    <property type="evidence" value="ECO:0007669"/>
    <property type="project" value="UniProtKB-KW"/>
</dbReference>
<evidence type="ECO:0000256" key="3">
    <source>
        <dbReference type="ARBA" id="ARBA00022679"/>
    </source>
</evidence>
<dbReference type="InterPro" id="IPR011009">
    <property type="entry name" value="Kinase-like_dom_sf"/>
</dbReference>
<keyword evidence="11" id="KW-0325">Glycoprotein</keyword>
<evidence type="ECO:0000256" key="11">
    <source>
        <dbReference type="ARBA" id="ARBA00023180"/>
    </source>
</evidence>
<feature type="domain" description="Protein kinase" evidence="14">
    <location>
        <begin position="1"/>
        <end position="270"/>
    </location>
</feature>
<keyword evidence="5" id="KW-0732">Signal</keyword>
<evidence type="ECO:0000256" key="12">
    <source>
        <dbReference type="PROSITE-ProRule" id="PRU10141"/>
    </source>
</evidence>
<evidence type="ECO:0000256" key="9">
    <source>
        <dbReference type="ARBA" id="ARBA00022989"/>
    </source>
</evidence>
<dbReference type="SUPFAM" id="SSF56112">
    <property type="entry name" value="Protein kinase-like (PK-like)"/>
    <property type="match status" value="1"/>
</dbReference>
<gene>
    <name evidence="15" type="ORF">HU200_013958</name>
</gene>
<evidence type="ECO:0000256" key="10">
    <source>
        <dbReference type="ARBA" id="ARBA00023136"/>
    </source>
</evidence>
<dbReference type="InterPro" id="IPR017441">
    <property type="entry name" value="Protein_kinase_ATP_BS"/>
</dbReference>
<organism evidence="15 16">
    <name type="scientific">Digitaria exilis</name>
    <dbReference type="NCBI Taxonomy" id="1010633"/>
    <lineage>
        <taxon>Eukaryota</taxon>
        <taxon>Viridiplantae</taxon>
        <taxon>Streptophyta</taxon>
        <taxon>Embryophyta</taxon>
        <taxon>Tracheophyta</taxon>
        <taxon>Spermatophyta</taxon>
        <taxon>Magnoliopsida</taxon>
        <taxon>Liliopsida</taxon>
        <taxon>Poales</taxon>
        <taxon>Poaceae</taxon>
        <taxon>PACMAD clade</taxon>
        <taxon>Panicoideae</taxon>
        <taxon>Panicodae</taxon>
        <taxon>Paniceae</taxon>
        <taxon>Anthephorinae</taxon>
        <taxon>Digitaria</taxon>
    </lineage>
</organism>
<keyword evidence="3" id="KW-0808">Transferase</keyword>
<dbReference type="Gene3D" id="3.30.200.20">
    <property type="entry name" value="Phosphorylase Kinase, domain 1"/>
    <property type="match status" value="1"/>
</dbReference>
<dbReference type="PANTHER" id="PTHR27006">
    <property type="entry name" value="PROMASTIGOTE SURFACE ANTIGEN PROTEIN PSA"/>
    <property type="match status" value="1"/>
</dbReference>
<dbReference type="OrthoDB" id="688481at2759"/>
<protein>
    <recommendedName>
        <fullName evidence="14">Protein kinase domain-containing protein</fullName>
    </recommendedName>
</protein>
<dbReference type="AlphaFoldDB" id="A0A835KKL3"/>
<dbReference type="InterPro" id="IPR000719">
    <property type="entry name" value="Prot_kinase_dom"/>
</dbReference>
<comment type="subcellular location">
    <subcellularLocation>
        <location evidence="1">Membrane</location>
        <topology evidence="1">Single-pass type I membrane protein</topology>
    </subcellularLocation>
</comment>
<dbReference type="PROSITE" id="PS00107">
    <property type="entry name" value="PROTEIN_KINASE_ATP"/>
    <property type="match status" value="1"/>
</dbReference>
<dbReference type="SMART" id="SM00220">
    <property type="entry name" value="S_TKc"/>
    <property type="match status" value="1"/>
</dbReference>
<keyword evidence="2 13" id="KW-0723">Serine/threonine-protein kinase</keyword>
<keyword evidence="16" id="KW-1185">Reference proteome</keyword>
<dbReference type="PIRSF" id="PIRSF000654">
    <property type="entry name" value="Integrin-linked_kinase"/>
    <property type="match status" value="1"/>
</dbReference>
<evidence type="ECO:0000256" key="6">
    <source>
        <dbReference type="ARBA" id="ARBA00022741"/>
    </source>
</evidence>
<feature type="binding site" evidence="12">
    <location>
        <position position="25"/>
    </location>
    <ligand>
        <name>ATP</name>
        <dbReference type="ChEBI" id="CHEBI:30616"/>
    </ligand>
</feature>